<sequence>MEKNIKRLDYTQKFFMDIVRVACAHIDSNIMKVLSQYYKNGRDIYKMIDIIFATGGYVEKQSNGSLVVRLNKLNTKKENEVLDAFVGYVNNQSPALFSDESKRVFFQLQ</sequence>
<organism evidence="1">
    <name type="scientific">marine sediment metagenome</name>
    <dbReference type="NCBI Taxonomy" id="412755"/>
    <lineage>
        <taxon>unclassified sequences</taxon>
        <taxon>metagenomes</taxon>
        <taxon>ecological metagenomes</taxon>
    </lineage>
</organism>
<protein>
    <submittedName>
        <fullName evidence="1">Uncharacterized protein</fullName>
    </submittedName>
</protein>
<gene>
    <name evidence="1" type="ORF">S01H1_43278</name>
</gene>
<proteinExistence type="predicted"/>
<accession>X0UKH9</accession>
<reference evidence="1" key="1">
    <citation type="journal article" date="2014" name="Front. Microbiol.">
        <title>High frequency of phylogenetically diverse reductive dehalogenase-homologous genes in deep subseafloor sedimentary metagenomes.</title>
        <authorList>
            <person name="Kawai M."/>
            <person name="Futagami T."/>
            <person name="Toyoda A."/>
            <person name="Takaki Y."/>
            <person name="Nishi S."/>
            <person name="Hori S."/>
            <person name="Arai W."/>
            <person name="Tsubouchi T."/>
            <person name="Morono Y."/>
            <person name="Uchiyama I."/>
            <person name="Ito T."/>
            <person name="Fujiyama A."/>
            <person name="Inagaki F."/>
            <person name="Takami H."/>
        </authorList>
    </citation>
    <scope>NUCLEOTIDE SEQUENCE</scope>
    <source>
        <strain evidence="1">Expedition CK06-06</strain>
    </source>
</reference>
<name>X0UKH9_9ZZZZ</name>
<dbReference type="EMBL" id="BARS01027564">
    <property type="protein sequence ID" value="GAF99796.1"/>
    <property type="molecule type" value="Genomic_DNA"/>
</dbReference>
<dbReference type="AlphaFoldDB" id="X0UKH9"/>
<comment type="caution">
    <text evidence="1">The sequence shown here is derived from an EMBL/GenBank/DDBJ whole genome shotgun (WGS) entry which is preliminary data.</text>
</comment>
<evidence type="ECO:0000313" key="1">
    <source>
        <dbReference type="EMBL" id="GAF99796.1"/>
    </source>
</evidence>